<organism evidence="2 3">
    <name type="scientific">Commensalibacter oyaizuii</name>
    <dbReference type="NCBI Taxonomy" id="3043873"/>
    <lineage>
        <taxon>Bacteria</taxon>
        <taxon>Pseudomonadati</taxon>
        <taxon>Pseudomonadota</taxon>
        <taxon>Alphaproteobacteria</taxon>
        <taxon>Acetobacterales</taxon>
        <taxon>Acetobacteraceae</taxon>
    </lineage>
</organism>
<feature type="chain" id="PRO_5045801217" description="DUF4296 domain-containing protein" evidence="1">
    <location>
        <begin position="21"/>
        <end position="108"/>
    </location>
</feature>
<evidence type="ECO:0000256" key="1">
    <source>
        <dbReference type="SAM" id="SignalP"/>
    </source>
</evidence>
<sequence>MKKLLCVFVSLFLISTQTGCQTQSDHYLTDQPTPRSLALNYLFVHGMCMGFLQNPDVSFDQFKLLVQYDHQAKLYVVNALSNPSSKNMQKAKDSIEQVIHFITVNQKS</sequence>
<evidence type="ECO:0008006" key="4">
    <source>
        <dbReference type="Google" id="ProtNLM"/>
    </source>
</evidence>
<feature type="signal peptide" evidence="1">
    <location>
        <begin position="1"/>
        <end position="20"/>
    </location>
</feature>
<protein>
    <recommendedName>
        <fullName evidence="4">DUF4296 domain-containing protein</fullName>
    </recommendedName>
</protein>
<accession>A0ABT6PZH8</accession>
<keyword evidence="3" id="KW-1185">Reference proteome</keyword>
<dbReference type="RefSeq" id="WP_281447274.1">
    <property type="nucleotide sequence ID" value="NZ_JASBAO010000001.1"/>
</dbReference>
<comment type="caution">
    <text evidence="2">The sequence shown here is derived from an EMBL/GenBank/DDBJ whole genome shotgun (WGS) entry which is preliminary data.</text>
</comment>
<dbReference type="Proteomes" id="UP001431634">
    <property type="component" value="Unassembled WGS sequence"/>
</dbReference>
<evidence type="ECO:0000313" key="3">
    <source>
        <dbReference type="Proteomes" id="UP001431634"/>
    </source>
</evidence>
<keyword evidence="1" id="KW-0732">Signal</keyword>
<proteinExistence type="predicted"/>
<evidence type="ECO:0000313" key="2">
    <source>
        <dbReference type="EMBL" id="MDI2090123.1"/>
    </source>
</evidence>
<reference evidence="2" key="1">
    <citation type="submission" date="2023-05" db="EMBL/GenBank/DDBJ databases">
        <title>Whole genome sequence of Commensalibacter sp.</title>
        <authorList>
            <person name="Charoenyingcharoen P."/>
            <person name="Yukphan P."/>
        </authorList>
    </citation>
    <scope>NUCLEOTIDE SEQUENCE</scope>
    <source>
        <strain evidence="2">TBRC 16381</strain>
    </source>
</reference>
<gene>
    <name evidence="2" type="ORF">QJV27_01790</name>
</gene>
<name>A0ABT6PZH8_9PROT</name>
<dbReference type="EMBL" id="JASBAO010000001">
    <property type="protein sequence ID" value="MDI2090123.1"/>
    <property type="molecule type" value="Genomic_DNA"/>
</dbReference>